<reference evidence="7 8" key="1">
    <citation type="submission" date="2017-04" db="EMBL/GenBank/DDBJ databases">
        <title>Genome Sequence of the Model Brown-Rot Fungus Postia placenta SB12.</title>
        <authorList>
            <consortium name="DOE Joint Genome Institute"/>
            <person name="Gaskell J."/>
            <person name="Kersten P."/>
            <person name="Larrondo L.F."/>
            <person name="Canessa P."/>
            <person name="Martinez D."/>
            <person name="Hibbett D."/>
            <person name="Schmoll M."/>
            <person name="Kubicek C.P."/>
            <person name="Martinez A.T."/>
            <person name="Yadav J."/>
            <person name="Master E."/>
            <person name="Magnuson J.K."/>
            <person name="James T."/>
            <person name="Yaver D."/>
            <person name="Berka R."/>
            <person name="Labutti K."/>
            <person name="Lipzen A."/>
            <person name="Aerts A."/>
            <person name="Barry K."/>
            <person name="Henrissat B."/>
            <person name="Blanchette R."/>
            <person name="Grigoriev I."/>
            <person name="Cullen D."/>
        </authorList>
    </citation>
    <scope>NUCLEOTIDE SEQUENCE [LARGE SCALE GENOMIC DNA]</scope>
    <source>
        <strain evidence="7 8">MAD-698-R-SB12</strain>
    </source>
</reference>
<dbReference type="GO" id="GO:0016020">
    <property type="term" value="C:membrane"/>
    <property type="evidence" value="ECO:0007669"/>
    <property type="project" value="UniProtKB-SubCell"/>
</dbReference>
<evidence type="ECO:0000313" key="7">
    <source>
        <dbReference type="EMBL" id="OSX67250.1"/>
    </source>
</evidence>
<dbReference type="FunFam" id="1.20.1540.10:FF:000004">
    <property type="entry name" value="Transmembrane protein 115"/>
    <property type="match status" value="1"/>
</dbReference>
<keyword evidence="4 6" id="KW-0472">Membrane</keyword>
<evidence type="ECO:0008006" key="9">
    <source>
        <dbReference type="Google" id="ProtNLM"/>
    </source>
</evidence>
<gene>
    <name evidence="7" type="ORF">POSPLADRAFT_1164549</name>
</gene>
<feature type="transmembrane region" description="Helical" evidence="6">
    <location>
        <begin position="174"/>
        <end position="201"/>
    </location>
</feature>
<dbReference type="InterPro" id="IPR035952">
    <property type="entry name" value="Rhomboid-like_sf"/>
</dbReference>
<dbReference type="Proteomes" id="UP000194127">
    <property type="component" value="Unassembled WGS sequence"/>
</dbReference>
<dbReference type="Pfam" id="PF08551">
    <property type="entry name" value="DUF1751"/>
    <property type="match status" value="1"/>
</dbReference>
<dbReference type="GO" id="GO:0005794">
    <property type="term" value="C:Golgi apparatus"/>
    <property type="evidence" value="ECO:0007669"/>
    <property type="project" value="TreeGrafter"/>
</dbReference>
<feature type="transmembrane region" description="Helical" evidence="6">
    <location>
        <begin position="58"/>
        <end position="82"/>
    </location>
</feature>
<dbReference type="InterPro" id="IPR013861">
    <property type="entry name" value="TMEM115/Pdh1/Rbl19"/>
</dbReference>
<protein>
    <recommendedName>
        <fullName evidence="9">Eukaryotic integral membrane protein</fullName>
    </recommendedName>
</protein>
<keyword evidence="2 6" id="KW-0812">Transmembrane</keyword>
<keyword evidence="8" id="KW-1185">Reference proteome</keyword>
<feature type="transmembrane region" description="Helical" evidence="6">
    <location>
        <begin position="102"/>
        <end position="124"/>
    </location>
</feature>
<keyword evidence="3 6" id="KW-1133">Transmembrane helix</keyword>
<feature type="compositionally biased region" description="Low complexity" evidence="5">
    <location>
        <begin position="315"/>
        <end position="331"/>
    </location>
</feature>
<sequence>MAVLSFSPAQFVAAVPPATRGFTAATVGFSLLYYILRWSGGDAFAAPYLVLVPGSSIFYPWTFLTSVFVETTVIELIFSLLVIPASLRYLERLWGAVELLKFIAATVTISNIIAFGLNWIEFIVFRSPTFLYGQQYHGQMALQIGILVAFRQIIPEHQVQLFGVLKARVKTIPMAYVTFSTVMCILGFQCPFIVIQFGWLVSYIWLRFYKKNVGDLSGGPLYGDRSETFAFVTWFPPVLHGPLTLLANTAYGLASRFHLIPLSGSDVESGGYAQVPGGARAEAERRRAMALKALDQRLASGASSPAPPQRPANGSSPVSRPTTSTPNTSLTNGDVGGAKKSAAEADIADAGQGSSKEAEEV</sequence>
<evidence type="ECO:0000256" key="2">
    <source>
        <dbReference type="ARBA" id="ARBA00022692"/>
    </source>
</evidence>
<dbReference type="OrthoDB" id="73612at2759"/>
<name>A0A1X6NFF5_9APHY</name>
<dbReference type="STRING" id="670580.A0A1X6NFF5"/>
<accession>A0A1X6NFF5</accession>
<evidence type="ECO:0000256" key="1">
    <source>
        <dbReference type="ARBA" id="ARBA00004141"/>
    </source>
</evidence>
<dbReference type="GeneID" id="36332781"/>
<dbReference type="AlphaFoldDB" id="A0A1X6NFF5"/>
<dbReference type="GO" id="GO:0006890">
    <property type="term" value="P:retrograde vesicle-mediated transport, Golgi to endoplasmic reticulum"/>
    <property type="evidence" value="ECO:0007669"/>
    <property type="project" value="InterPro"/>
</dbReference>
<dbReference type="SMART" id="SM01160">
    <property type="entry name" value="DUF1751"/>
    <property type="match status" value="1"/>
</dbReference>
<evidence type="ECO:0000313" key="8">
    <source>
        <dbReference type="Proteomes" id="UP000194127"/>
    </source>
</evidence>
<dbReference type="Gene3D" id="1.20.1540.10">
    <property type="entry name" value="Rhomboid-like"/>
    <property type="match status" value="1"/>
</dbReference>
<dbReference type="PANTHER" id="PTHR13377">
    <property type="entry name" value="PLACENTAL PROTEIN 6"/>
    <property type="match status" value="1"/>
</dbReference>
<evidence type="ECO:0000256" key="3">
    <source>
        <dbReference type="ARBA" id="ARBA00022989"/>
    </source>
</evidence>
<organism evidence="7 8">
    <name type="scientific">Postia placenta MAD-698-R-SB12</name>
    <dbReference type="NCBI Taxonomy" id="670580"/>
    <lineage>
        <taxon>Eukaryota</taxon>
        <taxon>Fungi</taxon>
        <taxon>Dikarya</taxon>
        <taxon>Basidiomycota</taxon>
        <taxon>Agaricomycotina</taxon>
        <taxon>Agaricomycetes</taxon>
        <taxon>Polyporales</taxon>
        <taxon>Adustoporiaceae</taxon>
        <taxon>Rhodonia</taxon>
    </lineage>
</organism>
<dbReference type="EMBL" id="KZ110591">
    <property type="protein sequence ID" value="OSX67250.1"/>
    <property type="molecule type" value="Genomic_DNA"/>
</dbReference>
<comment type="subcellular location">
    <subcellularLocation>
        <location evidence="1">Membrane</location>
        <topology evidence="1">Multi-pass membrane protein</topology>
    </subcellularLocation>
</comment>
<feature type="region of interest" description="Disordered" evidence="5">
    <location>
        <begin position="298"/>
        <end position="361"/>
    </location>
</feature>
<proteinExistence type="predicted"/>
<evidence type="ECO:0000256" key="5">
    <source>
        <dbReference type="SAM" id="MobiDB-lite"/>
    </source>
</evidence>
<evidence type="ECO:0000256" key="4">
    <source>
        <dbReference type="ARBA" id="ARBA00023136"/>
    </source>
</evidence>
<evidence type="ECO:0000256" key="6">
    <source>
        <dbReference type="SAM" id="Phobius"/>
    </source>
</evidence>
<dbReference type="PANTHER" id="PTHR13377:SF3">
    <property type="entry name" value="TRANSMEMBRANE PROTEIN 115"/>
    <property type="match status" value="1"/>
</dbReference>
<dbReference type="RefSeq" id="XP_024344044.1">
    <property type="nucleotide sequence ID" value="XM_024487832.1"/>
</dbReference>
<dbReference type="SUPFAM" id="SSF144091">
    <property type="entry name" value="Rhomboid-like"/>
    <property type="match status" value="1"/>
</dbReference>